<reference evidence="2 3" key="1">
    <citation type="journal article" date="2015" name="Sci. Rep.">
        <title>Genome of the facultative scuticociliatosis pathogen Pseudocohnilembus persalinus provides insight into its virulence through horizontal gene transfer.</title>
        <authorList>
            <person name="Xiong J."/>
            <person name="Wang G."/>
            <person name="Cheng J."/>
            <person name="Tian M."/>
            <person name="Pan X."/>
            <person name="Warren A."/>
            <person name="Jiang C."/>
            <person name="Yuan D."/>
            <person name="Miao W."/>
        </authorList>
    </citation>
    <scope>NUCLEOTIDE SEQUENCE [LARGE SCALE GENOMIC DNA]</scope>
    <source>
        <strain evidence="2">36N120E</strain>
    </source>
</reference>
<evidence type="ECO:0000313" key="2">
    <source>
        <dbReference type="EMBL" id="KRX01831.1"/>
    </source>
</evidence>
<dbReference type="Proteomes" id="UP000054937">
    <property type="component" value="Unassembled WGS sequence"/>
</dbReference>
<feature type="coiled-coil region" evidence="1">
    <location>
        <begin position="178"/>
        <end position="212"/>
    </location>
</feature>
<protein>
    <submittedName>
        <fullName evidence="2">Uncharacterized protein</fullName>
    </submittedName>
</protein>
<sequence length="409" mass="49551">MQLKNCQKSNHNLDYQYINWTDKKERFLQCNKCSIECEEPNYTKILISDILNENYKVSQVQNWPPIKDKELFSFMNSVFKCSEENPNENNLLNQIIQQQIQDYFKDQQVKILERLNQIEKNVKVKFETYIQKFYNQNETEGKMNIEQIIKNFQIDEFRTKIKEFLDNKIDIDKIFEFKEQQNEILVNAQEQIKQQFKKQQEIQELFNQLKQELDDSLLKYNQHEFPIKEQINLNLFKSNYKNIPNSFTITPDNKQITFDNQNTDYYKQVYCDILEKQKTYHIKIRIDAKGTIKNQYIFFGIDTQQKKDKQLNNTNYLYAFHQNSNTSGSKNFKKEGQYNRFNEFFRDNQTILNIVFNINKKQFEMFDDQNQLKCSIELQDVDEPIFYIMNHQLSQAIQNELYIDSVITY</sequence>
<evidence type="ECO:0000256" key="1">
    <source>
        <dbReference type="SAM" id="Coils"/>
    </source>
</evidence>
<evidence type="ECO:0000313" key="3">
    <source>
        <dbReference type="Proteomes" id="UP000054937"/>
    </source>
</evidence>
<name>A0A0V0QHZ9_PSEPJ</name>
<dbReference type="AlphaFoldDB" id="A0A0V0QHZ9"/>
<keyword evidence="1" id="KW-0175">Coiled coil</keyword>
<keyword evidence="3" id="KW-1185">Reference proteome</keyword>
<dbReference type="EMBL" id="LDAU01000163">
    <property type="protein sequence ID" value="KRX01831.1"/>
    <property type="molecule type" value="Genomic_DNA"/>
</dbReference>
<dbReference type="InParanoid" id="A0A0V0QHZ9"/>
<gene>
    <name evidence="2" type="ORF">PPERSA_00541</name>
</gene>
<organism evidence="2 3">
    <name type="scientific">Pseudocohnilembus persalinus</name>
    <name type="common">Ciliate</name>
    <dbReference type="NCBI Taxonomy" id="266149"/>
    <lineage>
        <taxon>Eukaryota</taxon>
        <taxon>Sar</taxon>
        <taxon>Alveolata</taxon>
        <taxon>Ciliophora</taxon>
        <taxon>Intramacronucleata</taxon>
        <taxon>Oligohymenophorea</taxon>
        <taxon>Scuticociliatia</taxon>
        <taxon>Philasterida</taxon>
        <taxon>Pseudocohnilembidae</taxon>
        <taxon>Pseudocohnilembus</taxon>
    </lineage>
</organism>
<comment type="caution">
    <text evidence="2">The sequence shown here is derived from an EMBL/GenBank/DDBJ whole genome shotgun (WGS) entry which is preliminary data.</text>
</comment>
<accession>A0A0V0QHZ9</accession>
<proteinExistence type="predicted"/>